<evidence type="ECO:0000313" key="15">
    <source>
        <dbReference type="Proteomes" id="UP000253727"/>
    </source>
</evidence>
<dbReference type="Pfam" id="PF00593">
    <property type="entry name" value="TonB_dep_Rec_b-barrel"/>
    <property type="match status" value="1"/>
</dbReference>
<evidence type="ECO:0000256" key="5">
    <source>
        <dbReference type="ARBA" id="ARBA00023077"/>
    </source>
</evidence>
<keyword evidence="7 8" id="KW-0998">Cell outer membrane</keyword>
<comment type="similarity">
    <text evidence="8 9">Belongs to the TonB-dependent receptor family.</text>
</comment>
<comment type="subcellular location">
    <subcellularLocation>
        <location evidence="1 8">Cell outer membrane</location>
        <topology evidence="1 8">Multi-pass membrane protein</topology>
    </subcellularLocation>
</comment>
<evidence type="ECO:0000259" key="12">
    <source>
        <dbReference type="Pfam" id="PF00593"/>
    </source>
</evidence>
<dbReference type="InterPro" id="IPR036942">
    <property type="entry name" value="Beta-barrel_TonB_sf"/>
</dbReference>
<evidence type="ECO:0000256" key="4">
    <source>
        <dbReference type="ARBA" id="ARBA00022692"/>
    </source>
</evidence>
<proteinExistence type="inferred from homology"/>
<keyword evidence="6 8" id="KW-0472">Membrane</keyword>
<dbReference type="PANTHER" id="PTHR30069:SF40">
    <property type="entry name" value="TONB-DEPENDENT RECEPTOR NMB0964-RELATED"/>
    <property type="match status" value="1"/>
</dbReference>
<dbReference type="InterPro" id="IPR000531">
    <property type="entry name" value="Beta-barrel_TonB"/>
</dbReference>
<evidence type="ECO:0000256" key="7">
    <source>
        <dbReference type="ARBA" id="ARBA00023237"/>
    </source>
</evidence>
<keyword evidence="4 8" id="KW-0812">Transmembrane</keyword>
<dbReference type="Proteomes" id="UP000253727">
    <property type="component" value="Unassembled WGS sequence"/>
</dbReference>
<sequence length="686" mass="73912">MELEDDVHNQQMDEFGTIIVSAQGLRELNILAGTSVVEGDDLQRELEGQLGDMLEELPGVASSGFAPGASRPVLRGLQGERIRTLIDGIGAIDASNTSADHAVSIDPLTAERIEVLRGPAVLLYGSQAIGGVVNVIDKRIPRRVPNEPVHIDLLAAADSASNLYEGAASIDLPIGNNFVVHADGSYRNSDDIDVGGFTVAPALRAEILAEAAEEQAEGELEEAEELREAAEQRDVLPNSFTETASGNLGFSFIAPGGLIGFSAGIYDTRYGVPGRPGAGHAHGEEEGGEEEGEEEGEERVSIDLRQYRADLLTEVELGDGLFEKLRVRAGYSDYTHTEFEGEEVGTVFDVQGIEARAELVQSRTAPVRGSVGVQYFFRDFAAVGEEAFVAPNRTESFALFALQEVGSGPFEVEFGGRYEKANIDSVPLGLSRDFDTVSGAIGVTYGTPMGLRFGANANYTERAPAAEELFSNGPHIATQAFEIGDPNLAKETALGGEVFVRGNVGIAELSLAAFYTSFDDYIFLSETGEEEDDLPVFVYLQEDANYYGAEGQVVLTFSDTNDLRLATDLRAEYVRAERDDGTDLPRIPPLSLYGALEAGTGPFDARIEAQWFDEQTRTAPFETATDDYTLVGASVSYKPFASRPGLTLIGSVDNIFDVVGRRHTSFTKDFVPIVGRNFRISARASF</sequence>
<dbReference type="Gene3D" id="2.40.170.20">
    <property type="entry name" value="TonB-dependent receptor, beta-barrel domain"/>
    <property type="match status" value="1"/>
</dbReference>
<dbReference type="EMBL" id="QBKA01000002">
    <property type="protein sequence ID" value="RDC58963.1"/>
    <property type="molecule type" value="Genomic_DNA"/>
</dbReference>
<keyword evidence="2 8" id="KW-0813">Transport</keyword>
<feature type="domain" description="TonB-dependent receptor-like beta-barrel" evidence="12">
    <location>
        <begin position="302"/>
        <end position="655"/>
    </location>
</feature>
<dbReference type="PROSITE" id="PS52016">
    <property type="entry name" value="TONB_DEPENDENT_REC_3"/>
    <property type="match status" value="1"/>
</dbReference>
<evidence type="ECO:0000256" key="3">
    <source>
        <dbReference type="ARBA" id="ARBA00022452"/>
    </source>
</evidence>
<evidence type="ECO:0000313" key="14">
    <source>
        <dbReference type="EMBL" id="RDC58963.1"/>
    </source>
</evidence>
<feature type="compositionally biased region" description="Acidic residues" evidence="11">
    <location>
        <begin position="286"/>
        <end position="297"/>
    </location>
</feature>
<dbReference type="GO" id="GO:0015344">
    <property type="term" value="F:siderophore uptake transmembrane transporter activity"/>
    <property type="evidence" value="ECO:0007669"/>
    <property type="project" value="TreeGrafter"/>
</dbReference>
<gene>
    <name evidence="14" type="ORF">HME9302_00139</name>
</gene>
<feature type="region of interest" description="Disordered" evidence="11">
    <location>
        <begin position="275"/>
        <end position="299"/>
    </location>
</feature>
<name>A0A369Q238_9SPHN</name>
<dbReference type="RefSeq" id="WP_326833144.1">
    <property type="nucleotide sequence ID" value="NZ_QBKA01000002.1"/>
</dbReference>
<keyword evidence="5 9" id="KW-0798">TonB box</keyword>
<evidence type="ECO:0000259" key="13">
    <source>
        <dbReference type="Pfam" id="PF07715"/>
    </source>
</evidence>
<dbReference type="Pfam" id="PF07715">
    <property type="entry name" value="Plug"/>
    <property type="match status" value="1"/>
</dbReference>
<feature type="domain" description="TonB-dependent receptor plug" evidence="13">
    <location>
        <begin position="31"/>
        <end position="132"/>
    </location>
</feature>
<dbReference type="InterPro" id="IPR039426">
    <property type="entry name" value="TonB-dep_rcpt-like"/>
</dbReference>
<evidence type="ECO:0000256" key="6">
    <source>
        <dbReference type="ARBA" id="ARBA00023136"/>
    </source>
</evidence>
<evidence type="ECO:0000256" key="11">
    <source>
        <dbReference type="SAM" id="MobiDB-lite"/>
    </source>
</evidence>
<accession>A0A369Q238</accession>
<dbReference type="SUPFAM" id="SSF56935">
    <property type="entry name" value="Porins"/>
    <property type="match status" value="1"/>
</dbReference>
<evidence type="ECO:0000256" key="9">
    <source>
        <dbReference type="RuleBase" id="RU003357"/>
    </source>
</evidence>
<dbReference type="InterPro" id="IPR012910">
    <property type="entry name" value="Plug_dom"/>
</dbReference>
<dbReference type="GO" id="GO:0009279">
    <property type="term" value="C:cell outer membrane"/>
    <property type="evidence" value="ECO:0007669"/>
    <property type="project" value="UniProtKB-SubCell"/>
</dbReference>
<evidence type="ECO:0000256" key="1">
    <source>
        <dbReference type="ARBA" id="ARBA00004571"/>
    </source>
</evidence>
<dbReference type="InterPro" id="IPR037066">
    <property type="entry name" value="Plug_dom_sf"/>
</dbReference>
<keyword evidence="3 8" id="KW-1134">Transmembrane beta strand</keyword>
<comment type="caution">
    <text evidence="14">The sequence shown here is derived from an EMBL/GenBank/DDBJ whole genome shotgun (WGS) entry which is preliminary data.</text>
</comment>
<dbReference type="AlphaFoldDB" id="A0A369Q238"/>
<dbReference type="PANTHER" id="PTHR30069">
    <property type="entry name" value="TONB-DEPENDENT OUTER MEMBRANE RECEPTOR"/>
    <property type="match status" value="1"/>
</dbReference>
<dbReference type="GO" id="GO:0044718">
    <property type="term" value="P:siderophore transmembrane transport"/>
    <property type="evidence" value="ECO:0007669"/>
    <property type="project" value="TreeGrafter"/>
</dbReference>
<evidence type="ECO:0000256" key="8">
    <source>
        <dbReference type="PROSITE-ProRule" id="PRU01360"/>
    </source>
</evidence>
<dbReference type="Gene3D" id="2.170.130.10">
    <property type="entry name" value="TonB-dependent receptor, plug domain"/>
    <property type="match status" value="1"/>
</dbReference>
<evidence type="ECO:0000256" key="10">
    <source>
        <dbReference type="SAM" id="Coils"/>
    </source>
</evidence>
<reference evidence="14 15" key="1">
    <citation type="submission" date="2018-04" db="EMBL/GenBank/DDBJ databases">
        <title>Altererythrobacter sp. HME9302 genome sequencing and assembly.</title>
        <authorList>
            <person name="Kang H."/>
            <person name="Kim H."/>
            <person name="Joh K."/>
        </authorList>
    </citation>
    <scope>NUCLEOTIDE SEQUENCE [LARGE SCALE GENOMIC DNA]</scope>
    <source>
        <strain evidence="14 15">HME9302</strain>
    </source>
</reference>
<keyword evidence="15" id="KW-1185">Reference proteome</keyword>
<feature type="coiled-coil region" evidence="10">
    <location>
        <begin position="202"/>
        <end position="233"/>
    </location>
</feature>
<evidence type="ECO:0000256" key="2">
    <source>
        <dbReference type="ARBA" id="ARBA00022448"/>
    </source>
</evidence>
<protein>
    <submittedName>
        <fullName evidence="14">Putative TonB-dependent receptor</fullName>
    </submittedName>
</protein>
<organism evidence="14 15">
    <name type="scientific">Alteripontixanthobacter maritimus</name>
    <dbReference type="NCBI Taxonomy" id="2161824"/>
    <lineage>
        <taxon>Bacteria</taxon>
        <taxon>Pseudomonadati</taxon>
        <taxon>Pseudomonadota</taxon>
        <taxon>Alphaproteobacteria</taxon>
        <taxon>Sphingomonadales</taxon>
        <taxon>Erythrobacteraceae</taxon>
        <taxon>Alteripontixanthobacter</taxon>
    </lineage>
</organism>
<keyword evidence="14" id="KW-0675">Receptor</keyword>
<keyword evidence="10" id="KW-0175">Coiled coil</keyword>